<protein>
    <submittedName>
        <fullName evidence="2">Uncharacterized protein</fullName>
    </submittedName>
</protein>
<evidence type="ECO:0000313" key="2">
    <source>
        <dbReference type="EMBL" id="MCI92276.1"/>
    </source>
</evidence>
<reference evidence="2 3" key="1">
    <citation type="journal article" date="2018" name="Front. Plant Sci.">
        <title>Red Clover (Trifolium pratense) and Zigzag Clover (T. medium) - A Picture of Genomic Similarities and Differences.</title>
        <authorList>
            <person name="Dluhosova J."/>
            <person name="Istvanek J."/>
            <person name="Nedelnik J."/>
            <person name="Repkova J."/>
        </authorList>
    </citation>
    <scope>NUCLEOTIDE SEQUENCE [LARGE SCALE GENOMIC DNA]</scope>
    <source>
        <strain evidence="3">cv. 10/8</strain>
        <tissue evidence="2">Leaf</tissue>
    </source>
</reference>
<feature type="region of interest" description="Disordered" evidence="1">
    <location>
        <begin position="1"/>
        <end position="59"/>
    </location>
</feature>
<evidence type="ECO:0000256" key="1">
    <source>
        <dbReference type="SAM" id="MobiDB-lite"/>
    </source>
</evidence>
<dbReference type="Proteomes" id="UP000265520">
    <property type="component" value="Unassembled WGS sequence"/>
</dbReference>
<keyword evidence="3" id="KW-1185">Reference proteome</keyword>
<evidence type="ECO:0000313" key="3">
    <source>
        <dbReference type="Proteomes" id="UP000265520"/>
    </source>
</evidence>
<sequence length="59" mass="6504">MLSQPQDQDGRIFSEDGDEDDEEEERRLLATAKDLDGESEGEGENLLPLNSLVNANNSP</sequence>
<feature type="compositionally biased region" description="Basic and acidic residues" evidence="1">
    <location>
        <begin position="25"/>
        <end position="36"/>
    </location>
</feature>
<proteinExistence type="predicted"/>
<dbReference type="AlphaFoldDB" id="A0A392VVN1"/>
<dbReference type="EMBL" id="LXQA011295825">
    <property type="protein sequence ID" value="MCI92276.1"/>
    <property type="molecule type" value="Genomic_DNA"/>
</dbReference>
<feature type="non-terminal residue" evidence="2">
    <location>
        <position position="59"/>
    </location>
</feature>
<comment type="caution">
    <text evidence="2">The sequence shown here is derived from an EMBL/GenBank/DDBJ whole genome shotgun (WGS) entry which is preliminary data.</text>
</comment>
<feature type="compositionally biased region" description="Acidic residues" evidence="1">
    <location>
        <begin position="15"/>
        <end position="24"/>
    </location>
</feature>
<accession>A0A392VVN1</accession>
<name>A0A392VVN1_9FABA</name>
<organism evidence="2 3">
    <name type="scientific">Trifolium medium</name>
    <dbReference type="NCBI Taxonomy" id="97028"/>
    <lineage>
        <taxon>Eukaryota</taxon>
        <taxon>Viridiplantae</taxon>
        <taxon>Streptophyta</taxon>
        <taxon>Embryophyta</taxon>
        <taxon>Tracheophyta</taxon>
        <taxon>Spermatophyta</taxon>
        <taxon>Magnoliopsida</taxon>
        <taxon>eudicotyledons</taxon>
        <taxon>Gunneridae</taxon>
        <taxon>Pentapetalae</taxon>
        <taxon>rosids</taxon>
        <taxon>fabids</taxon>
        <taxon>Fabales</taxon>
        <taxon>Fabaceae</taxon>
        <taxon>Papilionoideae</taxon>
        <taxon>50 kb inversion clade</taxon>
        <taxon>NPAAA clade</taxon>
        <taxon>Hologalegina</taxon>
        <taxon>IRL clade</taxon>
        <taxon>Trifolieae</taxon>
        <taxon>Trifolium</taxon>
    </lineage>
</organism>